<dbReference type="Proteomes" id="UP000222768">
    <property type="component" value="Unassembled WGS sequence"/>
</dbReference>
<comment type="caution">
    <text evidence="1">The sequence shown here is derived from an EMBL/GenBank/DDBJ whole genome shotgun (WGS) entry which is preliminary data.</text>
</comment>
<reference evidence="2" key="1">
    <citation type="submission" date="2017-09" db="EMBL/GenBank/DDBJ databases">
        <title>FDA dAtabase for Regulatory Grade micrObial Sequences (FDA-ARGOS): Supporting development and validation of Infectious Disease Dx tests.</title>
        <authorList>
            <person name="Minogue T."/>
            <person name="Wolcott M."/>
            <person name="Wasieloski L."/>
            <person name="Aguilar W."/>
            <person name="Moore D."/>
            <person name="Tallon L."/>
            <person name="Sadzewicz L."/>
            <person name="Ott S."/>
            <person name="Zhao X."/>
            <person name="Nagaraj S."/>
            <person name="Vavikolanu K."/>
            <person name="Aluvathingal J."/>
            <person name="Nadendla S."/>
            <person name="Sichtig H."/>
        </authorList>
    </citation>
    <scope>NUCLEOTIDE SEQUENCE [LARGE SCALE GENOMIC DNA]</scope>
    <source>
        <strain evidence="2">FDAARGOS_404</strain>
    </source>
</reference>
<dbReference type="EMBL" id="PDLK01000002">
    <property type="protein sequence ID" value="PHH04752.1"/>
    <property type="molecule type" value="Genomic_DNA"/>
</dbReference>
<dbReference type="AlphaFoldDB" id="A0A855ETE8"/>
<accession>A0A855ETE8</accession>
<protein>
    <submittedName>
        <fullName evidence="1">Uncharacterized protein</fullName>
    </submittedName>
</protein>
<proteinExistence type="predicted"/>
<sequence length="119" mass="13560">MITTKINREREITPVEIVLPYGPAVNLNIIEDTHLGQIPGFTGMLSYASFFSELKDEFATEYKPASSSERCMVVPHGEIMLNSRLSRLNTSCDLNTMSDRLYHPPIADFNNFNDYVWIV</sequence>
<name>A0A855ETE8_9ENTR</name>
<evidence type="ECO:0000313" key="2">
    <source>
        <dbReference type="Proteomes" id="UP000222768"/>
    </source>
</evidence>
<organism evidence="1 2">
    <name type="scientific">Leclercia adecarboxylata</name>
    <dbReference type="NCBI Taxonomy" id="83655"/>
    <lineage>
        <taxon>Bacteria</taxon>
        <taxon>Pseudomonadati</taxon>
        <taxon>Pseudomonadota</taxon>
        <taxon>Gammaproteobacteria</taxon>
        <taxon>Enterobacterales</taxon>
        <taxon>Enterobacteriaceae</taxon>
        <taxon>Leclercia</taxon>
    </lineage>
</organism>
<evidence type="ECO:0000313" key="1">
    <source>
        <dbReference type="EMBL" id="PHH04752.1"/>
    </source>
</evidence>
<gene>
    <name evidence="1" type="ORF">CRX53_12665</name>
</gene>